<keyword evidence="4 5" id="KW-0472">Membrane</keyword>
<keyword evidence="2 5" id="KW-0812">Transmembrane</keyword>
<feature type="domain" description="Major facilitator superfamily (MFS) profile" evidence="6">
    <location>
        <begin position="1"/>
        <end position="136"/>
    </location>
</feature>
<organism evidence="7">
    <name type="scientific">marine sediment metagenome</name>
    <dbReference type="NCBI Taxonomy" id="412755"/>
    <lineage>
        <taxon>unclassified sequences</taxon>
        <taxon>metagenomes</taxon>
        <taxon>ecological metagenomes</taxon>
    </lineage>
</organism>
<reference evidence="7" key="1">
    <citation type="journal article" date="2014" name="Front. Microbiol.">
        <title>High frequency of phylogenetically diverse reductive dehalogenase-homologous genes in deep subseafloor sedimentary metagenomes.</title>
        <authorList>
            <person name="Kawai M."/>
            <person name="Futagami T."/>
            <person name="Toyoda A."/>
            <person name="Takaki Y."/>
            <person name="Nishi S."/>
            <person name="Hori S."/>
            <person name="Arai W."/>
            <person name="Tsubouchi T."/>
            <person name="Morono Y."/>
            <person name="Uchiyama I."/>
            <person name="Ito T."/>
            <person name="Fujiyama A."/>
            <person name="Inagaki F."/>
            <person name="Takami H."/>
        </authorList>
    </citation>
    <scope>NUCLEOTIDE SEQUENCE</scope>
    <source>
        <strain evidence="7">Expedition CK06-06</strain>
    </source>
</reference>
<protein>
    <recommendedName>
        <fullName evidence="6">Major facilitator superfamily (MFS) profile domain-containing protein</fullName>
    </recommendedName>
</protein>
<dbReference type="InterPro" id="IPR020846">
    <property type="entry name" value="MFS_dom"/>
</dbReference>
<dbReference type="Gene3D" id="1.20.1250.20">
    <property type="entry name" value="MFS general substrate transporter like domains"/>
    <property type="match status" value="1"/>
</dbReference>
<evidence type="ECO:0000256" key="1">
    <source>
        <dbReference type="ARBA" id="ARBA00004370"/>
    </source>
</evidence>
<evidence type="ECO:0000256" key="4">
    <source>
        <dbReference type="ARBA" id="ARBA00023136"/>
    </source>
</evidence>
<dbReference type="SUPFAM" id="SSF103473">
    <property type="entry name" value="MFS general substrate transporter"/>
    <property type="match status" value="1"/>
</dbReference>
<dbReference type="GO" id="GO:0016020">
    <property type="term" value="C:membrane"/>
    <property type="evidence" value="ECO:0007669"/>
    <property type="project" value="UniProtKB-SubCell"/>
</dbReference>
<evidence type="ECO:0000256" key="2">
    <source>
        <dbReference type="ARBA" id="ARBA00022692"/>
    </source>
</evidence>
<evidence type="ECO:0000313" key="7">
    <source>
        <dbReference type="EMBL" id="GAG65173.1"/>
    </source>
</evidence>
<accession>X0ZXH2</accession>
<comment type="caution">
    <text evidence="7">The sequence shown here is derived from an EMBL/GenBank/DDBJ whole genome shotgun (WGS) entry which is preliminary data.</text>
</comment>
<keyword evidence="3 5" id="KW-1133">Transmembrane helix</keyword>
<feature type="transmembrane region" description="Helical" evidence="5">
    <location>
        <begin position="65"/>
        <end position="88"/>
    </location>
</feature>
<sequence length="151" mass="16315">GRKKAFLIDNIFGIVGGSIFGIFLLLMFDSSMIMVAAILITVSFGLHGIFGVWSSELYDTEVRASANSIIFSIARGASLGAFFVGLISDSLNPYTTTAERLVNPFISLQALGTGMLLCLLAYIGVFIVLFFVPEPKDKIITAIKKPKILES</sequence>
<gene>
    <name evidence="7" type="ORF">S01H4_10485</name>
</gene>
<feature type="non-terminal residue" evidence="7">
    <location>
        <position position="1"/>
    </location>
</feature>
<dbReference type="PROSITE" id="PS50850">
    <property type="entry name" value="MFS"/>
    <property type="match status" value="1"/>
</dbReference>
<feature type="transmembrane region" description="Helical" evidence="5">
    <location>
        <begin position="7"/>
        <end position="26"/>
    </location>
</feature>
<feature type="transmembrane region" description="Helical" evidence="5">
    <location>
        <begin position="32"/>
        <end position="53"/>
    </location>
</feature>
<evidence type="ECO:0000256" key="5">
    <source>
        <dbReference type="SAM" id="Phobius"/>
    </source>
</evidence>
<proteinExistence type="predicted"/>
<dbReference type="InterPro" id="IPR036259">
    <property type="entry name" value="MFS_trans_sf"/>
</dbReference>
<evidence type="ECO:0000256" key="3">
    <source>
        <dbReference type="ARBA" id="ARBA00022989"/>
    </source>
</evidence>
<dbReference type="GO" id="GO:0022857">
    <property type="term" value="F:transmembrane transporter activity"/>
    <property type="evidence" value="ECO:0007669"/>
    <property type="project" value="InterPro"/>
</dbReference>
<comment type="subcellular location">
    <subcellularLocation>
        <location evidence="1">Membrane</location>
    </subcellularLocation>
</comment>
<name>X0ZXH2_9ZZZZ</name>
<evidence type="ECO:0000259" key="6">
    <source>
        <dbReference type="PROSITE" id="PS50850"/>
    </source>
</evidence>
<dbReference type="Pfam" id="PF00083">
    <property type="entry name" value="Sugar_tr"/>
    <property type="match status" value="1"/>
</dbReference>
<dbReference type="EMBL" id="BART01004024">
    <property type="protein sequence ID" value="GAG65173.1"/>
    <property type="molecule type" value="Genomic_DNA"/>
</dbReference>
<feature type="transmembrane region" description="Helical" evidence="5">
    <location>
        <begin position="108"/>
        <end position="132"/>
    </location>
</feature>
<dbReference type="AlphaFoldDB" id="X0ZXH2"/>
<dbReference type="InterPro" id="IPR005828">
    <property type="entry name" value="MFS_sugar_transport-like"/>
</dbReference>